<organism evidence="1 2">
    <name type="scientific">Blastomonas aquatica</name>
    <dbReference type="NCBI Taxonomy" id="1510276"/>
    <lineage>
        <taxon>Bacteria</taxon>
        <taxon>Pseudomonadati</taxon>
        <taxon>Pseudomonadota</taxon>
        <taxon>Alphaproteobacteria</taxon>
        <taxon>Sphingomonadales</taxon>
        <taxon>Sphingomonadaceae</taxon>
        <taxon>Blastomonas</taxon>
    </lineage>
</organism>
<protein>
    <recommendedName>
        <fullName evidence="3">Flagellar biosynthesis protein FlgN</fullName>
    </recommendedName>
</protein>
<evidence type="ECO:0000313" key="2">
    <source>
        <dbReference type="Proteomes" id="UP000614261"/>
    </source>
</evidence>
<accession>A0ABQ1JS83</accession>
<sequence>MIEDVLDVSGSLTRLMRDESAALLEQGRCAEHEQIVAAKRRLAGLLDGEIARLNRVMPDWLQQLGEDAGEALRTAIADLREAAAANARIVERHLSLSNDMIAAVADEARRLSGNRGFNYQESGTMIHRDGTSPISVNTRL</sequence>
<name>A0ABQ1JS83_9SPHN</name>
<gene>
    <name evidence="1" type="ORF">GCM10010833_31890</name>
</gene>
<evidence type="ECO:0008006" key="3">
    <source>
        <dbReference type="Google" id="ProtNLM"/>
    </source>
</evidence>
<reference evidence="2" key="1">
    <citation type="journal article" date="2019" name="Int. J. Syst. Evol. Microbiol.">
        <title>The Global Catalogue of Microorganisms (GCM) 10K type strain sequencing project: providing services to taxonomists for standard genome sequencing and annotation.</title>
        <authorList>
            <consortium name="The Broad Institute Genomics Platform"/>
            <consortium name="The Broad Institute Genome Sequencing Center for Infectious Disease"/>
            <person name="Wu L."/>
            <person name="Ma J."/>
        </authorList>
    </citation>
    <scope>NUCLEOTIDE SEQUENCE [LARGE SCALE GENOMIC DNA]</scope>
    <source>
        <strain evidence="2">CGMCC 1.12851</strain>
    </source>
</reference>
<dbReference type="RefSeq" id="WP_188515432.1">
    <property type="nucleotide sequence ID" value="NZ_BMGD01000006.1"/>
</dbReference>
<dbReference type="Proteomes" id="UP000614261">
    <property type="component" value="Unassembled WGS sequence"/>
</dbReference>
<proteinExistence type="predicted"/>
<keyword evidence="2" id="KW-1185">Reference proteome</keyword>
<evidence type="ECO:0000313" key="1">
    <source>
        <dbReference type="EMBL" id="GGB74304.1"/>
    </source>
</evidence>
<dbReference type="EMBL" id="BMGD01000006">
    <property type="protein sequence ID" value="GGB74304.1"/>
    <property type="molecule type" value="Genomic_DNA"/>
</dbReference>
<comment type="caution">
    <text evidence="1">The sequence shown here is derived from an EMBL/GenBank/DDBJ whole genome shotgun (WGS) entry which is preliminary data.</text>
</comment>